<dbReference type="Gene3D" id="2.40.70.10">
    <property type="entry name" value="Acid Proteases"/>
    <property type="match status" value="1"/>
</dbReference>
<proteinExistence type="predicted"/>
<dbReference type="CTD" id="20236862"/>
<dbReference type="GeneID" id="20236862"/>
<organism evidence="1 2">
    <name type="scientific">Lottia gigantea</name>
    <name type="common">Giant owl limpet</name>
    <dbReference type="NCBI Taxonomy" id="225164"/>
    <lineage>
        <taxon>Eukaryota</taxon>
        <taxon>Metazoa</taxon>
        <taxon>Spiralia</taxon>
        <taxon>Lophotrochozoa</taxon>
        <taxon>Mollusca</taxon>
        <taxon>Gastropoda</taxon>
        <taxon>Patellogastropoda</taxon>
        <taxon>Lottioidea</taxon>
        <taxon>Lottiidae</taxon>
        <taxon>Lottia</taxon>
    </lineage>
</organism>
<sequence length="469" mass="52338">MNMMKASVVHYVGAPIQKSIQRALQADGITPLKVVGEVHLQLNRGDHNLTLDALVVEDLDVDVLAGTPFMTQHDISVRPAMCQVIIKDNDVIQYDSSSTTTHSSAVRRTQAYVLRAPSFSTTVWPGDYLELTLPGELHSEEILALEARYDTGAPKMSTKIWPQPSLTEQVGGKIRIANDTDQPQTLKRHEHFCQVRRVQTITDTDNLAYPPAKPVLSAVLKDTTFFSDIVKLDPDYILPQSVRRDFQSVMQEFDSVFDPTITGYNGSVGPFQAIVNKGSVEPPQRKGRIPQYSKDKLQELQDIFDQLESKLPQPVAEQSTQPSPQSIGISFAADVLKGCKQLIFLLRETDFVRVDSAPGFVALREDSALLQLGITLDMGRIKNPNKNPVAEKAIAELIDEIVRYQPEGGSVTPLGLSIVASNLNSRLRNRGLSSREIWTQRCQFDNTQLPICDRDLILQQYESRLRNHP</sequence>
<evidence type="ECO:0000313" key="2">
    <source>
        <dbReference type="Proteomes" id="UP000030746"/>
    </source>
</evidence>
<protein>
    <submittedName>
        <fullName evidence="1">Uncharacterized protein</fullName>
    </submittedName>
</protein>
<name>V3YXR3_LOTGI</name>
<keyword evidence="2" id="KW-1185">Reference proteome</keyword>
<gene>
    <name evidence="1" type="ORF">LOTGIDRAFT_155879</name>
</gene>
<evidence type="ECO:0000313" key="1">
    <source>
        <dbReference type="EMBL" id="ESO82843.1"/>
    </source>
</evidence>
<dbReference type="AlphaFoldDB" id="V3YXR3"/>
<reference evidence="1 2" key="1">
    <citation type="journal article" date="2013" name="Nature">
        <title>Insights into bilaterian evolution from three spiralian genomes.</title>
        <authorList>
            <person name="Simakov O."/>
            <person name="Marletaz F."/>
            <person name="Cho S.J."/>
            <person name="Edsinger-Gonzales E."/>
            <person name="Havlak P."/>
            <person name="Hellsten U."/>
            <person name="Kuo D.H."/>
            <person name="Larsson T."/>
            <person name="Lv J."/>
            <person name="Arendt D."/>
            <person name="Savage R."/>
            <person name="Osoegawa K."/>
            <person name="de Jong P."/>
            <person name="Grimwood J."/>
            <person name="Chapman J.A."/>
            <person name="Shapiro H."/>
            <person name="Aerts A."/>
            <person name="Otillar R.P."/>
            <person name="Terry A.Y."/>
            <person name="Boore J.L."/>
            <person name="Grigoriev I.V."/>
            <person name="Lindberg D.R."/>
            <person name="Seaver E.C."/>
            <person name="Weisblat D.A."/>
            <person name="Putnam N.H."/>
            <person name="Rokhsar D.S."/>
        </authorList>
    </citation>
    <scope>NUCLEOTIDE SEQUENCE [LARGE SCALE GENOMIC DNA]</scope>
</reference>
<accession>V3YXR3</accession>
<dbReference type="KEGG" id="lgi:LOTGIDRAFT_155879"/>
<dbReference type="RefSeq" id="XP_009066634.1">
    <property type="nucleotide sequence ID" value="XM_009068386.1"/>
</dbReference>
<dbReference type="HOGENOM" id="CLU_583025_0_0_1"/>
<dbReference type="InterPro" id="IPR021109">
    <property type="entry name" value="Peptidase_aspartic_dom_sf"/>
</dbReference>
<dbReference type="Proteomes" id="UP000030746">
    <property type="component" value="Unassembled WGS sequence"/>
</dbReference>
<dbReference type="EMBL" id="KB203854">
    <property type="protein sequence ID" value="ESO82843.1"/>
    <property type="molecule type" value="Genomic_DNA"/>
</dbReference>
<dbReference type="OrthoDB" id="10058380at2759"/>